<dbReference type="EMBL" id="VSSQ01000005">
    <property type="protein sequence ID" value="MPL57815.1"/>
    <property type="molecule type" value="Genomic_DNA"/>
</dbReference>
<dbReference type="InterPro" id="IPR010994">
    <property type="entry name" value="RuvA_2-like"/>
</dbReference>
<dbReference type="Gene3D" id="1.10.10.10">
    <property type="entry name" value="Winged helix-like DNA-binding domain superfamily/Winged helix DNA-binding domain"/>
    <property type="match status" value="1"/>
</dbReference>
<dbReference type="InterPro" id="IPR003488">
    <property type="entry name" value="DprA"/>
</dbReference>
<evidence type="ECO:0000259" key="2">
    <source>
        <dbReference type="Pfam" id="PF02481"/>
    </source>
</evidence>
<dbReference type="SUPFAM" id="SSF47781">
    <property type="entry name" value="RuvA domain 2-like"/>
    <property type="match status" value="1"/>
</dbReference>
<evidence type="ECO:0000256" key="1">
    <source>
        <dbReference type="ARBA" id="ARBA00006525"/>
    </source>
</evidence>
<name>A0A644ST57_9ZZZZ</name>
<dbReference type="AlphaFoldDB" id="A0A644ST57"/>
<protein>
    <submittedName>
        <fullName evidence="4">Uncharacterized protein</fullName>
    </submittedName>
</protein>
<dbReference type="Pfam" id="PF17782">
    <property type="entry name" value="WHD_DprA"/>
    <property type="match status" value="1"/>
</dbReference>
<proteinExistence type="inferred from homology"/>
<reference evidence="4" key="1">
    <citation type="submission" date="2019-08" db="EMBL/GenBank/DDBJ databases">
        <authorList>
            <person name="Kucharzyk K."/>
            <person name="Murdoch R.W."/>
            <person name="Higgins S."/>
            <person name="Loffler F."/>
        </authorList>
    </citation>
    <scope>NUCLEOTIDE SEQUENCE</scope>
</reference>
<evidence type="ECO:0000313" key="4">
    <source>
        <dbReference type="EMBL" id="MPL57815.1"/>
    </source>
</evidence>
<dbReference type="Pfam" id="PF02481">
    <property type="entry name" value="DNA_processg_A"/>
    <property type="match status" value="1"/>
</dbReference>
<organism evidence="4">
    <name type="scientific">bioreactor metagenome</name>
    <dbReference type="NCBI Taxonomy" id="1076179"/>
    <lineage>
        <taxon>unclassified sequences</taxon>
        <taxon>metagenomes</taxon>
        <taxon>ecological metagenomes</taxon>
    </lineage>
</organism>
<comment type="caution">
    <text evidence="4">The sequence shown here is derived from an EMBL/GenBank/DDBJ whole genome shotgun (WGS) entry which is preliminary data.</text>
</comment>
<dbReference type="PANTHER" id="PTHR43022:SF1">
    <property type="entry name" value="PROTEIN SMF"/>
    <property type="match status" value="1"/>
</dbReference>
<evidence type="ECO:0000259" key="3">
    <source>
        <dbReference type="Pfam" id="PF17782"/>
    </source>
</evidence>
<dbReference type="PANTHER" id="PTHR43022">
    <property type="entry name" value="PROTEIN SMF"/>
    <property type="match status" value="1"/>
</dbReference>
<feature type="domain" description="DprA winged helix" evidence="3">
    <location>
        <begin position="334"/>
        <end position="388"/>
    </location>
</feature>
<sequence>MKAIFLPSSQRISSLIMFYCLDIVPVLEFQKNKMQNQDCKYAIGFSYINGVGRVRLNLLESYFGNLESAWHASKEALVSAGLDNSLAENIVTSRPQIDLPKTLETLKRHDIQVFTHTDSDYPARLKQIHDYPPLIFVKGQLLGNDELCLGIVGTRQPTVYGKLVTEELAESLARSGMTIVSGLARGIDTVAHTAALKAGGRSIAVFGCGLDIIYPSENSCLARQIAENGALVSEHPPGIRPRPEFFPRRNRILSGLCRGILVTEAGENSGAVITANFALEQNREIFAVPGSILSAASVGTNRLIQEGAKLVCSAKDVLEELNIGLLSVPDNTTKAIPENQTESLILDKLGYEPIHIDQICRECGLGIALVSSTLAIMELRGQVRSAGGMNYVRTREKKEIYQLEMN</sequence>
<gene>
    <name evidence="4" type="ORF">SDC9_03324</name>
</gene>
<dbReference type="SUPFAM" id="SSF102405">
    <property type="entry name" value="MCP/YpsA-like"/>
    <property type="match status" value="1"/>
</dbReference>
<feature type="domain" description="Smf/DprA SLOG" evidence="2">
    <location>
        <begin position="113"/>
        <end position="321"/>
    </location>
</feature>
<dbReference type="InterPro" id="IPR057666">
    <property type="entry name" value="DrpA_SLOG"/>
</dbReference>
<accession>A0A644ST57</accession>
<dbReference type="NCBIfam" id="TIGR00732">
    <property type="entry name" value="dprA"/>
    <property type="match status" value="1"/>
</dbReference>
<dbReference type="GO" id="GO:0009294">
    <property type="term" value="P:DNA-mediated transformation"/>
    <property type="evidence" value="ECO:0007669"/>
    <property type="project" value="InterPro"/>
</dbReference>
<comment type="similarity">
    <text evidence="1">Belongs to the DprA/Smf family.</text>
</comment>
<dbReference type="InterPro" id="IPR041614">
    <property type="entry name" value="DprA_WH"/>
</dbReference>
<dbReference type="InterPro" id="IPR036388">
    <property type="entry name" value="WH-like_DNA-bd_sf"/>
</dbReference>
<dbReference type="Gene3D" id="3.40.50.450">
    <property type="match status" value="1"/>
</dbReference>